<dbReference type="GO" id="GO:0009055">
    <property type="term" value="F:electron transfer activity"/>
    <property type="evidence" value="ECO:0007669"/>
    <property type="project" value="InterPro"/>
</dbReference>
<dbReference type="Proteomes" id="UP000306402">
    <property type="component" value="Unassembled WGS sequence"/>
</dbReference>
<sequence length="347" mass="38523">MEKIQKTLALLSNLLKSLLAIASCLLLFLIALICAPRYFQELVTPSEKVAALDAPTKVSQPKARMWQAPDTSDIPTNEQGDLIRYGRELIVHTAEYLGPKGKVMQISNGMNCQNCHLDAGTKIMGNNYAAVYSTYPKFRARSGTKETVIKRISDCFERSLNGTKPDSASREMTAMVAYMKWLEKDTPKGETPKGTGLEKLAYLDRAADPKNGSLIYQAKCESCHGVNGEGILNPQKNAYVYPPLWGKNSYNDGAGLYRVSSFAGYVVNNMPFGASYENKLLTDKEAWDLAAFVNSQPRPHKDQSSDWVDISKKPIDFPFAPYADGFSQKQHKLGPFEPISEARKESK</sequence>
<dbReference type="AlphaFoldDB" id="A0A5R9KZ61"/>
<keyword evidence="8" id="KW-1185">Reference proteome</keyword>
<dbReference type="InterPro" id="IPR036909">
    <property type="entry name" value="Cyt_c-like_dom_sf"/>
</dbReference>
<keyword evidence="1 4" id="KW-0349">Heme</keyword>
<reference evidence="7 8" key="1">
    <citation type="submission" date="2019-05" db="EMBL/GenBank/DDBJ databases">
        <authorList>
            <person name="Qu J.-H."/>
        </authorList>
    </citation>
    <scope>NUCLEOTIDE SEQUENCE [LARGE SCALE GENOMIC DNA]</scope>
    <source>
        <strain evidence="7 8">T17</strain>
    </source>
</reference>
<dbReference type="PROSITE" id="PS51007">
    <property type="entry name" value="CYTC"/>
    <property type="match status" value="1"/>
</dbReference>
<dbReference type="Pfam" id="PF21342">
    <property type="entry name" value="SoxA-TsdA_cyt-c"/>
    <property type="match status" value="1"/>
</dbReference>
<dbReference type="InterPro" id="IPR051459">
    <property type="entry name" value="Cytochrome_c-type_DH"/>
</dbReference>
<dbReference type="Pfam" id="PF00034">
    <property type="entry name" value="Cytochrom_C"/>
    <property type="match status" value="1"/>
</dbReference>
<dbReference type="EMBL" id="VCEJ01000004">
    <property type="protein sequence ID" value="TLV01377.1"/>
    <property type="molecule type" value="Genomic_DNA"/>
</dbReference>
<comment type="caution">
    <text evidence="7">The sequence shown here is derived from an EMBL/GenBank/DDBJ whole genome shotgun (WGS) entry which is preliminary data.</text>
</comment>
<dbReference type="RefSeq" id="WP_138366748.1">
    <property type="nucleotide sequence ID" value="NZ_VCEJ01000004.1"/>
</dbReference>
<dbReference type="OrthoDB" id="9779283at2"/>
<evidence type="ECO:0000256" key="1">
    <source>
        <dbReference type="ARBA" id="ARBA00022617"/>
    </source>
</evidence>
<name>A0A5R9KZ61_9BACT</name>
<evidence type="ECO:0000259" key="6">
    <source>
        <dbReference type="PROSITE" id="PS51007"/>
    </source>
</evidence>
<organism evidence="7 8">
    <name type="scientific">Dyadobacter luticola</name>
    <dbReference type="NCBI Taxonomy" id="1979387"/>
    <lineage>
        <taxon>Bacteria</taxon>
        <taxon>Pseudomonadati</taxon>
        <taxon>Bacteroidota</taxon>
        <taxon>Cytophagia</taxon>
        <taxon>Cytophagales</taxon>
        <taxon>Spirosomataceae</taxon>
        <taxon>Dyadobacter</taxon>
    </lineage>
</organism>
<evidence type="ECO:0000256" key="2">
    <source>
        <dbReference type="ARBA" id="ARBA00022723"/>
    </source>
</evidence>
<dbReference type="PANTHER" id="PTHR35008:SF9">
    <property type="entry name" value="CYTOCHROME C DOMAIN-CONTAINING PROTEIN"/>
    <property type="match status" value="1"/>
</dbReference>
<feature type="region of interest" description="Disordered" evidence="5">
    <location>
        <begin position="321"/>
        <end position="347"/>
    </location>
</feature>
<dbReference type="PANTHER" id="PTHR35008">
    <property type="entry name" value="BLL4482 PROTEIN-RELATED"/>
    <property type="match status" value="1"/>
</dbReference>
<proteinExistence type="predicted"/>
<evidence type="ECO:0000313" key="8">
    <source>
        <dbReference type="Proteomes" id="UP000306402"/>
    </source>
</evidence>
<dbReference type="SUPFAM" id="SSF46626">
    <property type="entry name" value="Cytochrome c"/>
    <property type="match status" value="2"/>
</dbReference>
<evidence type="ECO:0000313" key="7">
    <source>
        <dbReference type="EMBL" id="TLV01377.1"/>
    </source>
</evidence>
<evidence type="ECO:0000256" key="5">
    <source>
        <dbReference type="SAM" id="MobiDB-lite"/>
    </source>
</evidence>
<accession>A0A5R9KZ61</accession>
<dbReference type="Gene3D" id="1.10.760.10">
    <property type="entry name" value="Cytochrome c-like domain"/>
    <property type="match status" value="2"/>
</dbReference>
<keyword evidence="3 4" id="KW-0408">Iron</keyword>
<feature type="domain" description="Cytochrome c" evidence="6">
    <location>
        <begin position="207"/>
        <end position="297"/>
    </location>
</feature>
<evidence type="ECO:0000256" key="4">
    <source>
        <dbReference type="PROSITE-ProRule" id="PRU00433"/>
    </source>
</evidence>
<evidence type="ECO:0000256" key="3">
    <source>
        <dbReference type="ARBA" id="ARBA00023004"/>
    </source>
</evidence>
<protein>
    <submittedName>
        <fullName evidence="7">C-type cytochrome</fullName>
    </submittedName>
</protein>
<dbReference type="InterPro" id="IPR009056">
    <property type="entry name" value="Cyt_c-like_dom"/>
</dbReference>
<dbReference type="GO" id="GO:0046872">
    <property type="term" value="F:metal ion binding"/>
    <property type="evidence" value="ECO:0007669"/>
    <property type="project" value="UniProtKB-KW"/>
</dbReference>
<gene>
    <name evidence="7" type="ORF">FEN17_18265</name>
</gene>
<dbReference type="GO" id="GO:0020037">
    <property type="term" value="F:heme binding"/>
    <property type="evidence" value="ECO:0007669"/>
    <property type="project" value="InterPro"/>
</dbReference>
<keyword evidence="2 4" id="KW-0479">Metal-binding</keyword>